<evidence type="ECO:0000313" key="2">
    <source>
        <dbReference type="EMBL" id="KPK73812.1"/>
    </source>
</evidence>
<feature type="transmembrane region" description="Helical" evidence="1">
    <location>
        <begin position="138"/>
        <end position="153"/>
    </location>
</feature>
<keyword evidence="1" id="KW-0472">Membrane</keyword>
<evidence type="ECO:0008006" key="4">
    <source>
        <dbReference type="Google" id="ProtNLM"/>
    </source>
</evidence>
<proteinExistence type="predicted"/>
<feature type="transmembrane region" description="Helical" evidence="1">
    <location>
        <begin position="21"/>
        <end position="42"/>
    </location>
</feature>
<feature type="transmembrane region" description="Helical" evidence="1">
    <location>
        <begin position="160"/>
        <end position="186"/>
    </location>
</feature>
<feature type="transmembrane region" description="Helical" evidence="1">
    <location>
        <begin position="314"/>
        <end position="334"/>
    </location>
</feature>
<sequence>MSFTRGHEKLAEFDLLRFPNVLFFAFIYVVSRIPLLNLGFGLDADAWRIANTAFDIRHHLVYHASRFPGYPVPEFINALVIDFGWLATNSLTALVSTISIIVFARILRTLRYRYQGFVLITYAFMPIIWINSTNTMDYMWSLLFIVLAWFFVLRNKWIVAGLMIGLAAGSRAQSLIFIIPFLFLILSKARNIMAAVTFLCCVVATTILIYSPLFLTYGWGFIQRYPTQTSLIQTGYQAIKLFGLPGITASLVLLISSLSNLRRMLVERNENDIFIMLSLVVSLILFAFVPYHLEYLIPAIPFVLLILCRLERKTLLVVSSLLLLAHSFVAIGSFKHTDGGEIRAQIVDHGAIVKNMMARQNQIDYTYALMSTEIDNRSIVIVGPWLPILAYQDKNLSSTQQSKMMYDCNVPTEGVQNFQRNILYRYLLDQAGLRQFLEQGYSIYYITGIREYTKTVYGYDLADYPARYLPI</sequence>
<evidence type="ECO:0000313" key="3">
    <source>
        <dbReference type="Proteomes" id="UP000051096"/>
    </source>
</evidence>
<feature type="transmembrane region" description="Helical" evidence="1">
    <location>
        <begin position="273"/>
        <end position="293"/>
    </location>
</feature>
<dbReference type="Proteomes" id="UP000051096">
    <property type="component" value="Unassembled WGS sequence"/>
</dbReference>
<evidence type="ECO:0000256" key="1">
    <source>
        <dbReference type="SAM" id="Phobius"/>
    </source>
</evidence>
<keyword evidence="1" id="KW-1133">Transmembrane helix</keyword>
<feature type="transmembrane region" description="Helical" evidence="1">
    <location>
        <begin position="83"/>
        <end position="107"/>
    </location>
</feature>
<feature type="transmembrane region" description="Helical" evidence="1">
    <location>
        <begin position="241"/>
        <end position="261"/>
    </location>
</feature>
<dbReference type="AlphaFoldDB" id="A0A0S8GN81"/>
<keyword evidence="1" id="KW-0812">Transmembrane</keyword>
<organism evidence="2 3">
    <name type="scientific">candidate division WOR_3 bacterium SM23_60</name>
    <dbReference type="NCBI Taxonomy" id="1703780"/>
    <lineage>
        <taxon>Bacteria</taxon>
        <taxon>Bacteria division WOR-3</taxon>
    </lineage>
</organism>
<protein>
    <recommendedName>
        <fullName evidence="4">Glycosyltransferase RgtA/B/C/D-like domain-containing protein</fullName>
    </recommendedName>
</protein>
<gene>
    <name evidence="2" type="ORF">AMJ87_00405</name>
</gene>
<name>A0A0S8GN81_UNCW3</name>
<feature type="transmembrane region" description="Helical" evidence="1">
    <location>
        <begin position="192"/>
        <end position="220"/>
    </location>
</feature>
<comment type="caution">
    <text evidence="2">The sequence shown here is derived from an EMBL/GenBank/DDBJ whole genome shotgun (WGS) entry which is preliminary data.</text>
</comment>
<reference evidence="2 3" key="1">
    <citation type="journal article" date="2015" name="Microbiome">
        <title>Genomic resolution of linkages in carbon, nitrogen, and sulfur cycling among widespread estuary sediment bacteria.</title>
        <authorList>
            <person name="Baker B.J."/>
            <person name="Lazar C.S."/>
            <person name="Teske A.P."/>
            <person name="Dick G.J."/>
        </authorList>
    </citation>
    <scope>NUCLEOTIDE SEQUENCE [LARGE SCALE GENOMIC DNA]</scope>
    <source>
        <strain evidence="2">SM23_60</strain>
    </source>
</reference>
<dbReference type="EMBL" id="LJUO01000002">
    <property type="protein sequence ID" value="KPK73812.1"/>
    <property type="molecule type" value="Genomic_DNA"/>
</dbReference>
<accession>A0A0S8GN81</accession>